<sequence>MAYFTSGAVGGTVSVFNPALGGTITAGGNFVTDVATGNLPDFKNSQNPIWDGFKYAGGLALDGFGAAGAGSLAKFGATKLASFFSSNAVSTVNGTMGFAKVGSEAGSFALESTAEVVVKPAIKGTGHSMMAQAGKQSLNYIDDAGKLGNQIYEVGDGVRRAKSAELLGHKTIDATNNAGEVFKVPIENLRSPLKTEIDISTPRLLDRFKAAYEYVMSGKNYPIYVSPGTRGVRIADIIFKR</sequence>
<dbReference type="Proteomes" id="UP001597510">
    <property type="component" value="Unassembled WGS sequence"/>
</dbReference>
<evidence type="ECO:0000313" key="2">
    <source>
        <dbReference type="Proteomes" id="UP001597510"/>
    </source>
</evidence>
<dbReference type="RefSeq" id="WP_340238963.1">
    <property type="nucleotide sequence ID" value="NZ_JBBEWC010000011.1"/>
</dbReference>
<reference evidence="2" key="1">
    <citation type="journal article" date="2019" name="Int. J. Syst. Evol. Microbiol.">
        <title>The Global Catalogue of Microorganisms (GCM) 10K type strain sequencing project: providing services to taxonomists for standard genome sequencing and annotation.</title>
        <authorList>
            <consortium name="The Broad Institute Genomics Platform"/>
            <consortium name="The Broad Institute Genome Sequencing Center for Infectious Disease"/>
            <person name="Wu L."/>
            <person name="Ma J."/>
        </authorList>
    </citation>
    <scope>NUCLEOTIDE SEQUENCE [LARGE SCALE GENOMIC DNA]</scope>
    <source>
        <strain evidence="2">KCTC 52344</strain>
    </source>
</reference>
<evidence type="ECO:0000313" key="1">
    <source>
        <dbReference type="EMBL" id="MFD2520350.1"/>
    </source>
</evidence>
<dbReference type="EMBL" id="JBHULC010000005">
    <property type="protein sequence ID" value="MFD2520350.1"/>
    <property type="molecule type" value="Genomic_DNA"/>
</dbReference>
<comment type="caution">
    <text evidence="1">The sequence shown here is derived from an EMBL/GenBank/DDBJ whole genome shotgun (WGS) entry which is preliminary data.</text>
</comment>
<name>A0ABW5J3X5_9BACT</name>
<organism evidence="1 2">
    <name type="scientific">Emticicia soli</name>
    <dbReference type="NCBI Taxonomy" id="2027878"/>
    <lineage>
        <taxon>Bacteria</taxon>
        <taxon>Pseudomonadati</taxon>
        <taxon>Bacteroidota</taxon>
        <taxon>Cytophagia</taxon>
        <taxon>Cytophagales</taxon>
        <taxon>Leadbetterellaceae</taxon>
        <taxon>Emticicia</taxon>
    </lineage>
</organism>
<gene>
    <name evidence="1" type="ORF">ACFSR2_05620</name>
</gene>
<protein>
    <submittedName>
        <fullName evidence="1">Uncharacterized protein</fullName>
    </submittedName>
</protein>
<proteinExistence type="predicted"/>
<accession>A0ABW5J3X5</accession>
<keyword evidence="2" id="KW-1185">Reference proteome</keyword>